<dbReference type="RefSeq" id="WP_344923135.1">
    <property type="nucleotide sequence ID" value="NZ_BAABAQ010000020.1"/>
</dbReference>
<name>A0ABP8BKP2_9ACTN</name>
<dbReference type="Proteomes" id="UP001501251">
    <property type="component" value="Unassembled WGS sequence"/>
</dbReference>
<dbReference type="InterPro" id="IPR035437">
    <property type="entry name" value="SNase_OB-fold_sf"/>
</dbReference>
<comment type="caution">
    <text evidence="2">The sequence shown here is derived from an EMBL/GenBank/DDBJ whole genome shotgun (WGS) entry which is preliminary data.</text>
</comment>
<organism evidence="2 3">
    <name type="scientific">Streptosporangium oxazolinicum</name>
    <dbReference type="NCBI Taxonomy" id="909287"/>
    <lineage>
        <taxon>Bacteria</taxon>
        <taxon>Bacillati</taxon>
        <taxon>Actinomycetota</taxon>
        <taxon>Actinomycetes</taxon>
        <taxon>Streptosporangiales</taxon>
        <taxon>Streptosporangiaceae</taxon>
        <taxon>Streptosporangium</taxon>
    </lineage>
</organism>
<evidence type="ECO:0000313" key="2">
    <source>
        <dbReference type="EMBL" id="GAA4209295.1"/>
    </source>
</evidence>
<evidence type="ECO:0000313" key="3">
    <source>
        <dbReference type="Proteomes" id="UP001501251"/>
    </source>
</evidence>
<dbReference type="InterPro" id="IPR016071">
    <property type="entry name" value="Staphylococal_nuclease_OB-fold"/>
</dbReference>
<keyword evidence="3" id="KW-1185">Reference proteome</keyword>
<dbReference type="Gene3D" id="2.40.50.90">
    <property type="match status" value="1"/>
</dbReference>
<dbReference type="SUPFAM" id="SSF50199">
    <property type="entry name" value="Staphylococcal nuclease"/>
    <property type="match status" value="1"/>
</dbReference>
<sequence length="195" mass="21514">MPDHDLIYRARVLHAPKYGATAHLDLGFGVHHSTRIHLSAPGRPGWRPVREWLEERGGNTLLRIQSCGGRSRPRAEVLDGEPPYSYLLREAVVVDGDTLQVEVMFGFGVTFSTRVRLAGLNVEEKNTPRGAEVADWVRSWVEAQGFGLVMSTVKDRREKYGRLLATLHGSDGGPSLNEALLAGGMARPYDGGRRS</sequence>
<feature type="domain" description="TNase-like" evidence="1">
    <location>
        <begin position="93"/>
        <end position="195"/>
    </location>
</feature>
<dbReference type="PROSITE" id="PS50830">
    <property type="entry name" value="TNASE_3"/>
    <property type="match status" value="1"/>
</dbReference>
<gene>
    <name evidence="2" type="ORF">GCM10022252_75580</name>
</gene>
<proteinExistence type="predicted"/>
<dbReference type="EMBL" id="BAABAQ010000020">
    <property type="protein sequence ID" value="GAA4209295.1"/>
    <property type="molecule type" value="Genomic_DNA"/>
</dbReference>
<evidence type="ECO:0000259" key="1">
    <source>
        <dbReference type="PROSITE" id="PS50830"/>
    </source>
</evidence>
<reference evidence="3" key="1">
    <citation type="journal article" date="2019" name="Int. J. Syst. Evol. Microbiol.">
        <title>The Global Catalogue of Microorganisms (GCM) 10K type strain sequencing project: providing services to taxonomists for standard genome sequencing and annotation.</title>
        <authorList>
            <consortium name="The Broad Institute Genomics Platform"/>
            <consortium name="The Broad Institute Genome Sequencing Center for Infectious Disease"/>
            <person name="Wu L."/>
            <person name="Ma J."/>
        </authorList>
    </citation>
    <scope>NUCLEOTIDE SEQUENCE [LARGE SCALE GENOMIC DNA]</scope>
    <source>
        <strain evidence="3">JCM 17388</strain>
    </source>
</reference>
<protein>
    <recommendedName>
        <fullName evidence="1">TNase-like domain-containing protein</fullName>
    </recommendedName>
</protein>
<accession>A0ABP8BKP2</accession>